<name>A0A0S3R2K3_PHAAN</name>
<evidence type="ECO:0000313" key="1">
    <source>
        <dbReference type="EMBL" id="BAT74703.1"/>
    </source>
</evidence>
<keyword evidence="2" id="KW-1185">Reference proteome</keyword>
<reference evidence="1 2" key="1">
    <citation type="journal article" date="2015" name="Sci. Rep.">
        <title>The power of single molecule real-time sequencing technology in the de novo assembly of a eukaryotic genome.</title>
        <authorList>
            <person name="Sakai H."/>
            <person name="Naito K."/>
            <person name="Ogiso-Tanaka E."/>
            <person name="Takahashi Y."/>
            <person name="Iseki K."/>
            <person name="Muto C."/>
            <person name="Satou K."/>
            <person name="Teruya K."/>
            <person name="Shiroma A."/>
            <person name="Shimoji M."/>
            <person name="Hirano T."/>
            <person name="Itoh T."/>
            <person name="Kaga A."/>
            <person name="Tomooka N."/>
        </authorList>
    </citation>
    <scope>NUCLEOTIDE SEQUENCE [LARGE SCALE GENOMIC DNA]</scope>
    <source>
        <strain evidence="2">cv. Shumari</strain>
    </source>
</reference>
<accession>A0A0S3R2K3</accession>
<organism evidence="1 2">
    <name type="scientific">Vigna angularis var. angularis</name>
    <dbReference type="NCBI Taxonomy" id="157739"/>
    <lineage>
        <taxon>Eukaryota</taxon>
        <taxon>Viridiplantae</taxon>
        <taxon>Streptophyta</taxon>
        <taxon>Embryophyta</taxon>
        <taxon>Tracheophyta</taxon>
        <taxon>Spermatophyta</taxon>
        <taxon>Magnoliopsida</taxon>
        <taxon>eudicotyledons</taxon>
        <taxon>Gunneridae</taxon>
        <taxon>Pentapetalae</taxon>
        <taxon>rosids</taxon>
        <taxon>fabids</taxon>
        <taxon>Fabales</taxon>
        <taxon>Fabaceae</taxon>
        <taxon>Papilionoideae</taxon>
        <taxon>50 kb inversion clade</taxon>
        <taxon>NPAAA clade</taxon>
        <taxon>indigoferoid/millettioid clade</taxon>
        <taxon>Phaseoleae</taxon>
        <taxon>Vigna</taxon>
    </lineage>
</organism>
<protein>
    <submittedName>
        <fullName evidence="1">Uncharacterized protein</fullName>
    </submittedName>
</protein>
<dbReference type="EMBL" id="AP015034">
    <property type="protein sequence ID" value="BAT74703.1"/>
    <property type="molecule type" value="Genomic_DNA"/>
</dbReference>
<sequence length="93" mass="9881">MATASTNTIITITVNTPTVAAHSGVLVADALGEEVVVVVAEVAAVEEQPTTPCPFLEREAREELRLALRQAHIAVRLREVFHALTHGVNGDVS</sequence>
<dbReference type="AlphaFoldDB" id="A0A0S3R2K3"/>
<proteinExistence type="predicted"/>
<evidence type="ECO:0000313" key="2">
    <source>
        <dbReference type="Proteomes" id="UP000291084"/>
    </source>
</evidence>
<gene>
    <name evidence="1" type="primary">Vigan.01G242500</name>
    <name evidence="1" type="ORF">VIGAN_01242500</name>
</gene>
<dbReference type="Proteomes" id="UP000291084">
    <property type="component" value="Chromosome 1"/>
</dbReference>